<dbReference type="CDD" id="cd04604">
    <property type="entry name" value="CBS_pair_SIS_assoc"/>
    <property type="match status" value="1"/>
</dbReference>
<keyword evidence="9" id="KW-1185">Reference proteome</keyword>
<dbReference type="Pfam" id="PF01380">
    <property type="entry name" value="SIS"/>
    <property type="match status" value="1"/>
</dbReference>
<dbReference type="PIRSF" id="PIRSF004692">
    <property type="entry name" value="KdsD_KpsF"/>
    <property type="match status" value="1"/>
</dbReference>
<evidence type="ECO:0000256" key="3">
    <source>
        <dbReference type="ARBA" id="ARBA00023122"/>
    </source>
</evidence>
<dbReference type="InterPro" id="IPR050986">
    <property type="entry name" value="GutQ/KpsF_isomerases"/>
</dbReference>
<evidence type="ECO:0000256" key="4">
    <source>
        <dbReference type="PIRNR" id="PIRNR004692"/>
    </source>
</evidence>
<protein>
    <submittedName>
        <fullName evidence="8">Polyhydroxyalkanoate synthesis repressor PhaR</fullName>
    </submittedName>
</protein>
<organism evidence="8 9">
    <name type="scientific">Leptospira kobayashii</name>
    <dbReference type="NCBI Taxonomy" id="1917830"/>
    <lineage>
        <taxon>Bacteria</taxon>
        <taxon>Pseudomonadati</taxon>
        <taxon>Spirochaetota</taxon>
        <taxon>Spirochaetia</taxon>
        <taxon>Leptospirales</taxon>
        <taxon>Leptospiraceae</taxon>
        <taxon>Leptospira</taxon>
    </lineage>
</organism>
<reference evidence="8 9" key="1">
    <citation type="submission" date="2021-08" db="EMBL/GenBank/DDBJ databases">
        <title>Complete genome sequence of Leptospira kobayashii strain E30.</title>
        <authorList>
            <person name="Nakao R."/>
            <person name="Nakamura S."/>
            <person name="Masuzawa T."/>
            <person name="Koizumi N."/>
        </authorList>
    </citation>
    <scope>NUCLEOTIDE SEQUENCE [LARGE SCALE GENOMIC DNA]</scope>
    <source>
        <strain evidence="8 9">E30</strain>
    </source>
</reference>
<dbReference type="InterPro" id="IPR004800">
    <property type="entry name" value="KdsD/KpsF-type"/>
</dbReference>
<dbReference type="Gene3D" id="3.40.50.10490">
    <property type="entry name" value="Glucose-6-phosphate isomerase like protein, domain 1"/>
    <property type="match status" value="1"/>
</dbReference>
<evidence type="ECO:0000313" key="8">
    <source>
        <dbReference type="EMBL" id="BDA80609.1"/>
    </source>
</evidence>
<feature type="domain" description="CBS" evidence="6">
    <location>
        <begin position="208"/>
        <end position="267"/>
    </location>
</feature>
<evidence type="ECO:0000259" key="6">
    <source>
        <dbReference type="PROSITE" id="PS51371"/>
    </source>
</evidence>
<keyword evidence="3 5" id="KW-0129">CBS domain</keyword>
<evidence type="ECO:0000313" key="9">
    <source>
        <dbReference type="Proteomes" id="UP000245263"/>
    </source>
</evidence>
<dbReference type="InterPro" id="IPR035474">
    <property type="entry name" value="SIS_Kpsf"/>
</dbReference>
<dbReference type="PANTHER" id="PTHR42745">
    <property type="match status" value="1"/>
</dbReference>
<dbReference type="InterPro" id="IPR001347">
    <property type="entry name" value="SIS_dom"/>
</dbReference>
<dbReference type="SUPFAM" id="SSF53697">
    <property type="entry name" value="SIS domain"/>
    <property type="match status" value="1"/>
</dbReference>
<feature type="domain" description="CBS" evidence="6">
    <location>
        <begin position="274"/>
        <end position="328"/>
    </location>
</feature>
<accession>A0ABN6KKZ6</accession>
<evidence type="ECO:0000256" key="5">
    <source>
        <dbReference type="PROSITE-ProRule" id="PRU00703"/>
    </source>
</evidence>
<dbReference type="Gene3D" id="3.10.580.10">
    <property type="entry name" value="CBS-domain"/>
    <property type="match status" value="1"/>
</dbReference>
<dbReference type="PROSITE" id="PS51464">
    <property type="entry name" value="SIS"/>
    <property type="match status" value="1"/>
</dbReference>
<keyword evidence="2" id="KW-0677">Repeat</keyword>
<dbReference type="NCBIfam" id="TIGR00393">
    <property type="entry name" value="kpsF"/>
    <property type="match status" value="1"/>
</dbReference>
<evidence type="ECO:0000256" key="1">
    <source>
        <dbReference type="ARBA" id="ARBA00008165"/>
    </source>
</evidence>
<dbReference type="PROSITE" id="PS51371">
    <property type="entry name" value="CBS"/>
    <property type="match status" value="2"/>
</dbReference>
<feature type="domain" description="SIS" evidence="7">
    <location>
        <begin position="39"/>
        <end position="182"/>
    </location>
</feature>
<evidence type="ECO:0000259" key="7">
    <source>
        <dbReference type="PROSITE" id="PS51464"/>
    </source>
</evidence>
<dbReference type="Proteomes" id="UP000245263">
    <property type="component" value="Chromosome 1"/>
</dbReference>
<name>A0ABN6KKZ6_9LEPT</name>
<dbReference type="CDD" id="cd05014">
    <property type="entry name" value="SIS_Kpsf"/>
    <property type="match status" value="1"/>
</dbReference>
<proteinExistence type="inferred from homology"/>
<evidence type="ECO:0000256" key="2">
    <source>
        <dbReference type="ARBA" id="ARBA00022737"/>
    </source>
</evidence>
<dbReference type="InterPro" id="IPR046348">
    <property type="entry name" value="SIS_dom_sf"/>
</dbReference>
<sequence>MGGNGTLKNILKIVERALDDEIASIQHFRDNLDERISECVELILNSKGKVVVTGVGKSGDIAQKISHTMSSTGTAAIFLHPTDAAHGDSGVVGKGDVVLAIGKSGESEELNYILPTLKNLGAKVVGITANPKSKLAELSDILILTPILREACPLELAPTSSTTIALMLGDAIAMALMELKNFQADDFALYHPAGRLGKRLSLHISDVMRKDDKNAFVTEHAGLDEILKEITRKGLGATGVVDSEGILLGLITDFDIRKALTNKKLTEGVTAKEMMNVSPSYFSPEEKAYDVLTKMENRERPISVAPVVTKDKKFVGMVSLHDLLQKGL</sequence>
<dbReference type="Pfam" id="PF00571">
    <property type="entry name" value="CBS"/>
    <property type="match status" value="2"/>
</dbReference>
<dbReference type="PANTHER" id="PTHR42745:SF1">
    <property type="entry name" value="ARABINOSE 5-PHOSPHATE ISOMERASE KDSD"/>
    <property type="match status" value="1"/>
</dbReference>
<dbReference type="InterPro" id="IPR046342">
    <property type="entry name" value="CBS_dom_sf"/>
</dbReference>
<gene>
    <name evidence="8" type="primary">gutQ</name>
    <name evidence="8" type="ORF">LPTSP3_g35390</name>
</gene>
<dbReference type="InterPro" id="IPR000644">
    <property type="entry name" value="CBS_dom"/>
</dbReference>
<comment type="similarity">
    <text evidence="1 4">Belongs to the SIS family. GutQ/KpsF subfamily.</text>
</comment>
<dbReference type="EMBL" id="AP025028">
    <property type="protein sequence ID" value="BDA80609.1"/>
    <property type="molecule type" value="Genomic_DNA"/>
</dbReference>
<dbReference type="SMART" id="SM00116">
    <property type="entry name" value="CBS"/>
    <property type="match status" value="2"/>
</dbReference>